<protein>
    <submittedName>
        <fullName evidence="1">Uncharacterized protein</fullName>
    </submittedName>
</protein>
<name>K3X5Z7_GLOUD</name>
<reference evidence="2" key="2">
    <citation type="submission" date="2010-04" db="EMBL/GenBank/DDBJ databases">
        <authorList>
            <person name="Buell R."/>
            <person name="Hamilton J."/>
            <person name="Hostetler J."/>
        </authorList>
    </citation>
    <scope>NUCLEOTIDE SEQUENCE [LARGE SCALE GENOMIC DNA]</scope>
    <source>
        <strain evidence="2">DAOM:BR144</strain>
    </source>
</reference>
<dbReference type="Proteomes" id="UP000019132">
    <property type="component" value="Unassembled WGS sequence"/>
</dbReference>
<dbReference type="HOGENOM" id="CLU_2676547_0_0_1"/>
<dbReference type="EMBL" id="GL376612">
    <property type="status" value="NOT_ANNOTATED_CDS"/>
    <property type="molecule type" value="Genomic_DNA"/>
</dbReference>
<keyword evidence="2" id="KW-1185">Reference proteome</keyword>
<accession>K3X5Z7</accession>
<sequence length="75" mass="9251">MNDVQKFHEVLLQRRTQIRNHKSTLQWMRKHWKLQHRADSKVMSLSEYKDLYSILLYEMTICWEEELNDAILAKM</sequence>
<dbReference type="AlphaFoldDB" id="K3X5Z7"/>
<dbReference type="InParanoid" id="K3X5Z7"/>
<organism evidence="1 2">
    <name type="scientific">Globisporangium ultimum (strain ATCC 200006 / CBS 805.95 / DAOM BR144)</name>
    <name type="common">Pythium ultimum</name>
    <dbReference type="NCBI Taxonomy" id="431595"/>
    <lineage>
        <taxon>Eukaryota</taxon>
        <taxon>Sar</taxon>
        <taxon>Stramenopiles</taxon>
        <taxon>Oomycota</taxon>
        <taxon>Peronosporomycetes</taxon>
        <taxon>Pythiales</taxon>
        <taxon>Pythiaceae</taxon>
        <taxon>Globisporangium</taxon>
    </lineage>
</organism>
<dbReference type="VEuPathDB" id="FungiDB:PYU1_G012620"/>
<evidence type="ECO:0000313" key="2">
    <source>
        <dbReference type="Proteomes" id="UP000019132"/>
    </source>
</evidence>
<evidence type="ECO:0000313" key="1">
    <source>
        <dbReference type="EnsemblProtists" id="PYU1_T012646"/>
    </source>
</evidence>
<reference evidence="2" key="1">
    <citation type="journal article" date="2010" name="Genome Biol.">
        <title>Genome sequence of the necrotrophic plant pathogen Pythium ultimum reveals original pathogenicity mechanisms and effector repertoire.</title>
        <authorList>
            <person name="Levesque C.A."/>
            <person name="Brouwer H."/>
            <person name="Cano L."/>
            <person name="Hamilton J.P."/>
            <person name="Holt C."/>
            <person name="Huitema E."/>
            <person name="Raffaele S."/>
            <person name="Robideau G.P."/>
            <person name="Thines M."/>
            <person name="Win J."/>
            <person name="Zerillo M.M."/>
            <person name="Beakes G.W."/>
            <person name="Boore J.L."/>
            <person name="Busam D."/>
            <person name="Dumas B."/>
            <person name="Ferriera S."/>
            <person name="Fuerstenberg S.I."/>
            <person name="Gachon C.M."/>
            <person name="Gaulin E."/>
            <person name="Govers F."/>
            <person name="Grenville-Briggs L."/>
            <person name="Horner N."/>
            <person name="Hostetler J."/>
            <person name="Jiang R.H."/>
            <person name="Johnson J."/>
            <person name="Krajaejun T."/>
            <person name="Lin H."/>
            <person name="Meijer H.J."/>
            <person name="Moore B."/>
            <person name="Morris P."/>
            <person name="Phuntmart V."/>
            <person name="Puiu D."/>
            <person name="Shetty J."/>
            <person name="Stajich J.E."/>
            <person name="Tripathy S."/>
            <person name="Wawra S."/>
            <person name="van West P."/>
            <person name="Whitty B.R."/>
            <person name="Coutinho P.M."/>
            <person name="Henrissat B."/>
            <person name="Martin F."/>
            <person name="Thomas P.D."/>
            <person name="Tyler B.M."/>
            <person name="De Vries R.P."/>
            <person name="Kamoun S."/>
            <person name="Yandell M."/>
            <person name="Tisserat N."/>
            <person name="Buell C.R."/>
        </authorList>
    </citation>
    <scope>NUCLEOTIDE SEQUENCE</scope>
    <source>
        <strain evidence="2">DAOM:BR144</strain>
    </source>
</reference>
<reference evidence="1" key="3">
    <citation type="submission" date="2015-02" db="UniProtKB">
        <authorList>
            <consortium name="EnsemblProtists"/>
        </authorList>
    </citation>
    <scope>IDENTIFICATION</scope>
    <source>
        <strain evidence="1">DAOM BR144</strain>
    </source>
</reference>
<proteinExistence type="predicted"/>
<dbReference type="eggNOG" id="ENOG502SFPV">
    <property type="taxonomic scope" value="Eukaryota"/>
</dbReference>
<dbReference type="EnsemblProtists" id="PYU1_T012646">
    <property type="protein sequence ID" value="PYU1_T012646"/>
    <property type="gene ID" value="PYU1_G012620"/>
</dbReference>